<feature type="compositionally biased region" description="Basic and acidic residues" evidence="1">
    <location>
        <begin position="297"/>
        <end position="311"/>
    </location>
</feature>
<comment type="caution">
    <text evidence="2">The sequence shown here is derived from an EMBL/GenBank/DDBJ whole genome shotgun (WGS) entry which is preliminary data.</text>
</comment>
<evidence type="ECO:0000313" key="3">
    <source>
        <dbReference type="Proteomes" id="UP001172155"/>
    </source>
</evidence>
<feature type="compositionally biased region" description="Basic and acidic residues" evidence="1">
    <location>
        <begin position="29"/>
        <end position="62"/>
    </location>
</feature>
<evidence type="ECO:0008006" key="4">
    <source>
        <dbReference type="Google" id="ProtNLM"/>
    </source>
</evidence>
<feature type="compositionally biased region" description="Polar residues" evidence="1">
    <location>
        <begin position="461"/>
        <end position="482"/>
    </location>
</feature>
<feature type="compositionally biased region" description="Basic and acidic residues" evidence="1">
    <location>
        <begin position="419"/>
        <end position="431"/>
    </location>
</feature>
<feature type="region of interest" description="Disordered" evidence="1">
    <location>
        <begin position="558"/>
        <end position="598"/>
    </location>
</feature>
<feature type="compositionally biased region" description="Basic and acidic residues" evidence="1">
    <location>
        <begin position="508"/>
        <end position="517"/>
    </location>
</feature>
<reference evidence="2" key="1">
    <citation type="submission" date="2023-06" db="EMBL/GenBank/DDBJ databases">
        <title>Genome-scale phylogeny and comparative genomics of the fungal order Sordariales.</title>
        <authorList>
            <consortium name="Lawrence Berkeley National Laboratory"/>
            <person name="Hensen N."/>
            <person name="Bonometti L."/>
            <person name="Westerberg I."/>
            <person name="Brannstrom I.O."/>
            <person name="Guillou S."/>
            <person name="Cros-Aarteil S."/>
            <person name="Calhoun S."/>
            <person name="Haridas S."/>
            <person name="Kuo A."/>
            <person name="Mondo S."/>
            <person name="Pangilinan J."/>
            <person name="Riley R."/>
            <person name="LaButti K."/>
            <person name="Andreopoulos B."/>
            <person name="Lipzen A."/>
            <person name="Chen C."/>
            <person name="Yanf M."/>
            <person name="Daum C."/>
            <person name="Ng V."/>
            <person name="Clum A."/>
            <person name="Steindorff A."/>
            <person name="Ohm R."/>
            <person name="Martin F."/>
            <person name="Silar P."/>
            <person name="Natvig D."/>
            <person name="Lalanne C."/>
            <person name="Gautier V."/>
            <person name="Ament-velasquez S.L."/>
            <person name="Kruys A."/>
            <person name="Hutchinson M.I."/>
            <person name="Powell A.J."/>
            <person name="Barry K."/>
            <person name="Miller A.N."/>
            <person name="Grigoriev I.V."/>
            <person name="Debuchy R."/>
            <person name="Gladieux P."/>
            <person name="Thoren M.H."/>
            <person name="Johannesson H."/>
        </authorList>
    </citation>
    <scope>NUCLEOTIDE SEQUENCE</scope>
    <source>
        <strain evidence="2">SMH3187-1</strain>
    </source>
</reference>
<accession>A0AA40F6E0</accession>
<dbReference type="EMBL" id="JAUKUD010000002">
    <property type="protein sequence ID" value="KAK0752034.1"/>
    <property type="molecule type" value="Genomic_DNA"/>
</dbReference>
<feature type="compositionally biased region" description="Low complexity" evidence="1">
    <location>
        <begin position="522"/>
        <end position="534"/>
    </location>
</feature>
<feature type="compositionally biased region" description="Low complexity" evidence="1">
    <location>
        <begin position="496"/>
        <end position="507"/>
    </location>
</feature>
<feature type="region of interest" description="Disordered" evidence="1">
    <location>
        <begin position="1"/>
        <end position="114"/>
    </location>
</feature>
<protein>
    <recommendedName>
        <fullName evidence="4">Ser/arg-related nuclear matrix protein</fullName>
    </recommendedName>
</protein>
<dbReference type="Proteomes" id="UP001172155">
    <property type="component" value="Unassembled WGS sequence"/>
</dbReference>
<organism evidence="2 3">
    <name type="scientific">Schizothecium vesticola</name>
    <dbReference type="NCBI Taxonomy" id="314040"/>
    <lineage>
        <taxon>Eukaryota</taxon>
        <taxon>Fungi</taxon>
        <taxon>Dikarya</taxon>
        <taxon>Ascomycota</taxon>
        <taxon>Pezizomycotina</taxon>
        <taxon>Sordariomycetes</taxon>
        <taxon>Sordariomycetidae</taxon>
        <taxon>Sordariales</taxon>
        <taxon>Schizotheciaceae</taxon>
        <taxon>Schizothecium</taxon>
    </lineage>
</organism>
<feature type="region of interest" description="Disordered" evidence="1">
    <location>
        <begin position="142"/>
        <end position="534"/>
    </location>
</feature>
<name>A0AA40F6E0_9PEZI</name>
<evidence type="ECO:0000256" key="1">
    <source>
        <dbReference type="SAM" id="MobiDB-lite"/>
    </source>
</evidence>
<feature type="compositionally biased region" description="Basic and acidic residues" evidence="1">
    <location>
        <begin position="245"/>
        <end position="261"/>
    </location>
</feature>
<evidence type="ECO:0000313" key="2">
    <source>
        <dbReference type="EMBL" id="KAK0752034.1"/>
    </source>
</evidence>
<feature type="compositionally biased region" description="Low complexity" evidence="1">
    <location>
        <begin position="312"/>
        <end position="335"/>
    </location>
</feature>
<gene>
    <name evidence="2" type="ORF">B0T18DRAFT_82217</name>
</gene>
<dbReference type="AlphaFoldDB" id="A0AA40F6E0"/>
<feature type="compositionally biased region" description="Polar residues" evidence="1">
    <location>
        <begin position="9"/>
        <end position="24"/>
    </location>
</feature>
<sequence length="963" mass="107077">MVEMDDVQTLLQTGSWKTSRSRSPNPAGRDYDRGYDRSHDRRDEYSSRPRLDGEPTRPDTRSSRSTAGLARRPRRPPPPSVEDETESLAKEHAPSIALSSSSEGEPQNRGLIDQHPILVPIDEFESAVLDQNPERRFVLVSGDAEKTEEELAADRRFVLVSGAGTDAEKTEEKPGHNRRPSPVKPRRDDRNGNPRAEISEDDGTVRRRRPDLSRRKSRQDLPPLETEFQQEEPPIKRSNSRRNRERPIVDQEPPRSARPADDVFLSPSPVVHTAGGRERAYLDINAGLSRSPGGARGPREIPKSARPEGRRSTYSSTSSSAPRRLSSSASGARPLVDPKSSSRYGYGGEDAMAFMRSGAEVSSRNRSSVSPTKTRKSSSPPYPSSSRDRPSERPMGQRSRRESDAREHADYYGSTGRSSRSDRPAPRRTVEPETLLSPENSQPIPIGRSGPKGPSPLPSPRASQGGQFSDASSFPAPRSSTLPIPLDRRKPDEYFSPVSSTASASPPRRADDGDRGPRPRAPSRSSSSANSGLAVPPLAAGALAAGAVAAGAVAAGSLGRGHTAERRNPDILHEEDGESGSPAKYWQPGPFDPETQGVHLDKPVVSWRRYSEDVQQGNLPQLPECRWTVPSIPRGGAGGPQFLTLPRASNFTICPDCFAGVFAKRPEFVQKFMSAPVRSPDQAISCDFGSSPWYRIAYLMTLKYHYPDLRLLENVAAVAARHQDCPGARPATRMWYSMTDPRSQRPISSFIICSCCAHMVAALLPNLPGIFTPLDPHASPTKGMCDLHFAPERKRFLDYFDVLETASDRARNRGVPDIQDIANQLRDISLVEECYRNTPLQSAKWHIMAELPEFTVCEECYDIVVWPLIEDERNTGDVTRNFLRNRQTIPVASCQLYSERMRKVFKDACRKNDMDYLVSEVRTKLAAEDVIRSHYSKLLQQDHQDPLVQRERFELIRRLKEIE</sequence>
<proteinExistence type="predicted"/>
<feature type="compositionally biased region" description="Basic and acidic residues" evidence="1">
    <location>
        <begin position="166"/>
        <end position="175"/>
    </location>
</feature>
<feature type="compositionally biased region" description="Basic and acidic residues" evidence="1">
    <location>
        <begin position="399"/>
        <end position="410"/>
    </location>
</feature>
<keyword evidence="3" id="KW-1185">Reference proteome</keyword>
<feature type="compositionally biased region" description="Basic and acidic residues" evidence="1">
    <location>
        <begin position="562"/>
        <end position="574"/>
    </location>
</feature>